<accession>I3TAH5</accession>
<sequence length="34" mass="3812">MRIFLPLSSLLIILKTTTKSCGDLCFKTPLTNNK</sequence>
<proteinExistence type="evidence at transcript level"/>
<evidence type="ECO:0000256" key="1">
    <source>
        <dbReference type="SAM" id="SignalP"/>
    </source>
</evidence>
<organism evidence="2">
    <name type="scientific">Lotus japonicus</name>
    <name type="common">Lotus corniculatus var. japonicus</name>
    <dbReference type="NCBI Taxonomy" id="34305"/>
    <lineage>
        <taxon>Eukaryota</taxon>
        <taxon>Viridiplantae</taxon>
        <taxon>Streptophyta</taxon>
        <taxon>Embryophyta</taxon>
        <taxon>Tracheophyta</taxon>
        <taxon>Spermatophyta</taxon>
        <taxon>Magnoliopsida</taxon>
        <taxon>eudicotyledons</taxon>
        <taxon>Gunneridae</taxon>
        <taxon>Pentapetalae</taxon>
        <taxon>rosids</taxon>
        <taxon>fabids</taxon>
        <taxon>Fabales</taxon>
        <taxon>Fabaceae</taxon>
        <taxon>Papilionoideae</taxon>
        <taxon>50 kb inversion clade</taxon>
        <taxon>NPAAA clade</taxon>
        <taxon>Hologalegina</taxon>
        <taxon>robinioid clade</taxon>
        <taxon>Loteae</taxon>
        <taxon>Lotus</taxon>
    </lineage>
</organism>
<keyword evidence="1" id="KW-0732">Signal</keyword>
<name>I3TAH5_LOTJA</name>
<feature type="chain" id="PRO_5003679393" evidence="1">
    <location>
        <begin position="23"/>
        <end position="34"/>
    </location>
</feature>
<dbReference type="EMBL" id="BT149723">
    <property type="protein sequence ID" value="AFK49517.1"/>
    <property type="molecule type" value="mRNA"/>
</dbReference>
<feature type="signal peptide" evidence="1">
    <location>
        <begin position="1"/>
        <end position="22"/>
    </location>
</feature>
<protein>
    <submittedName>
        <fullName evidence="2">Uncharacterized protein</fullName>
    </submittedName>
</protein>
<evidence type="ECO:0000313" key="2">
    <source>
        <dbReference type="EMBL" id="AFK49517.1"/>
    </source>
</evidence>
<reference evidence="2" key="1">
    <citation type="submission" date="2012-05" db="EMBL/GenBank/DDBJ databases">
        <authorList>
            <person name="Krishnakumar V."/>
            <person name="Cheung F."/>
            <person name="Xiao Y."/>
            <person name="Chan A."/>
            <person name="Moskal W.A."/>
            <person name="Town C.D."/>
        </authorList>
    </citation>
    <scope>NUCLEOTIDE SEQUENCE</scope>
</reference>
<dbReference type="AlphaFoldDB" id="I3TAH5"/>